<dbReference type="InterPro" id="IPR022998">
    <property type="entry name" value="ThiamineP_synth_TenI"/>
</dbReference>
<protein>
    <recommendedName>
        <fullName evidence="3">Thiamine phosphate synthase/TenI domain-containing protein</fullName>
    </recommendedName>
</protein>
<dbReference type="GO" id="GO:0009228">
    <property type="term" value="P:thiamine biosynthetic process"/>
    <property type="evidence" value="ECO:0007669"/>
    <property type="project" value="UniProtKB-KW"/>
</dbReference>
<dbReference type="Gene3D" id="3.20.20.70">
    <property type="entry name" value="Aldolase class I"/>
    <property type="match status" value="1"/>
</dbReference>
<dbReference type="Pfam" id="PF02581">
    <property type="entry name" value="TMP-TENI"/>
    <property type="match status" value="1"/>
</dbReference>
<dbReference type="CDD" id="cd00564">
    <property type="entry name" value="TMP_TenI"/>
    <property type="match status" value="1"/>
</dbReference>
<keyword evidence="5" id="KW-1185">Reference proteome</keyword>
<keyword evidence="2" id="KW-0784">Thiamine biosynthesis</keyword>
<proteinExistence type="predicted"/>
<evidence type="ECO:0000313" key="4">
    <source>
        <dbReference type="EMBL" id="KEZ53492.1"/>
    </source>
</evidence>
<comment type="caution">
    <text evidence="4">The sequence shown here is derived from an EMBL/GenBank/DDBJ whole genome shotgun (WGS) entry which is preliminary data.</text>
</comment>
<dbReference type="PANTHER" id="PTHR20857:SF22">
    <property type="entry name" value="THIAZOLE TAUTOMERASE"/>
    <property type="match status" value="1"/>
</dbReference>
<dbReference type="PANTHER" id="PTHR20857">
    <property type="entry name" value="THIAMINE-PHOSPHATE PYROPHOSPHORYLASE"/>
    <property type="match status" value="1"/>
</dbReference>
<evidence type="ECO:0000256" key="1">
    <source>
        <dbReference type="ARBA" id="ARBA00004948"/>
    </source>
</evidence>
<dbReference type="STRING" id="246786.GS18_0200405"/>
<dbReference type="SUPFAM" id="SSF51391">
    <property type="entry name" value="Thiamin phosphate synthase"/>
    <property type="match status" value="1"/>
</dbReference>
<name>A0A084H1N0_METID</name>
<dbReference type="EMBL" id="JNVC02000001">
    <property type="protein sequence ID" value="KEZ53492.1"/>
    <property type="molecule type" value="Genomic_DNA"/>
</dbReference>
<evidence type="ECO:0000256" key="2">
    <source>
        <dbReference type="ARBA" id="ARBA00022977"/>
    </source>
</evidence>
<dbReference type="RefSeq" id="WP_029282569.1">
    <property type="nucleotide sequence ID" value="NZ_JNVC02000001.1"/>
</dbReference>
<dbReference type="AlphaFoldDB" id="A0A084H1N0"/>
<dbReference type="Proteomes" id="UP000028549">
    <property type="component" value="Unassembled WGS sequence"/>
</dbReference>
<evidence type="ECO:0000313" key="5">
    <source>
        <dbReference type="Proteomes" id="UP000028549"/>
    </source>
</evidence>
<reference evidence="4 5" key="1">
    <citation type="journal article" date="2005" name="Int. J. Syst. Evol. Microbiol.">
        <title>Bacillus cibi sp. nov., isolated from jeotgal, a traditional Korean fermented seafood.</title>
        <authorList>
            <person name="Yoon J.H."/>
            <person name="Lee C.H."/>
            <person name="Oh T.K."/>
        </authorList>
    </citation>
    <scope>NUCLEOTIDE SEQUENCE [LARGE SCALE GENOMIC DNA]</scope>
    <source>
        <strain evidence="4 5">DSM 16189</strain>
    </source>
</reference>
<organism evidence="4 5">
    <name type="scientific">Metabacillus indicus</name>
    <name type="common">Bacillus indicus</name>
    <dbReference type="NCBI Taxonomy" id="246786"/>
    <lineage>
        <taxon>Bacteria</taxon>
        <taxon>Bacillati</taxon>
        <taxon>Bacillota</taxon>
        <taxon>Bacilli</taxon>
        <taxon>Bacillales</taxon>
        <taxon>Bacillaceae</taxon>
        <taxon>Metabacillus</taxon>
    </lineage>
</organism>
<accession>A0A084H1N0</accession>
<feature type="domain" description="Thiamine phosphate synthase/TenI" evidence="3">
    <location>
        <begin position="3"/>
        <end position="178"/>
    </location>
</feature>
<comment type="pathway">
    <text evidence="1">Cofactor biosynthesis; thiamine diphosphate biosynthesis.</text>
</comment>
<dbReference type="InterPro" id="IPR013785">
    <property type="entry name" value="Aldolase_TIM"/>
</dbReference>
<dbReference type="GO" id="GO:0004789">
    <property type="term" value="F:thiamine-phosphate diphosphorylase activity"/>
    <property type="evidence" value="ECO:0007669"/>
    <property type="project" value="TreeGrafter"/>
</dbReference>
<gene>
    <name evidence="4" type="ORF">GS18_0200405</name>
</gene>
<dbReference type="InterPro" id="IPR036206">
    <property type="entry name" value="ThiamineP_synth_sf"/>
</dbReference>
<dbReference type="GO" id="GO:0005737">
    <property type="term" value="C:cytoplasm"/>
    <property type="evidence" value="ECO:0007669"/>
    <property type="project" value="TreeGrafter"/>
</dbReference>
<evidence type="ECO:0000259" key="3">
    <source>
        <dbReference type="Pfam" id="PF02581"/>
    </source>
</evidence>
<sequence>MKLHLVTDGKHSSDLLISILADVHRYADAIHIREKDRSAGELAELVEILARKGVPKSKLIMNGRVDAAVRSGLAKVQLPAHGLPVKFVKEHYPYLGAGCSVHSVKEAIDREKDGADWLIAGHVFQTDSKNGLEPKGISFLQTICESVSIPVYAIGGVAPDVLPELKKLKVAGAAVMSYVFSADKPVDAAKELARKLKGGTADEDIL</sequence>
<dbReference type="OrthoDB" id="9815348at2"/>